<gene>
    <name evidence="2" type="ORF">KJP28_16090</name>
</gene>
<dbReference type="Proteomes" id="UP000756530">
    <property type="component" value="Unassembled WGS sequence"/>
</dbReference>
<evidence type="ECO:0000256" key="1">
    <source>
        <dbReference type="SAM" id="Phobius"/>
    </source>
</evidence>
<dbReference type="NCBIfam" id="NF038216">
    <property type="entry name" value="ABZJ_00895_fam"/>
    <property type="match status" value="1"/>
</dbReference>
<accession>A0ABS6T7I4</accession>
<keyword evidence="1" id="KW-1133">Transmembrane helix</keyword>
<feature type="transmembrane region" description="Helical" evidence="1">
    <location>
        <begin position="98"/>
        <end position="122"/>
    </location>
</feature>
<keyword evidence="1" id="KW-0472">Membrane</keyword>
<sequence>MTAENGINILRYALVYGGLTIAASLLPQIVNLPPAAGVTAALPPLVGSIVEGQSFAKATGDRARGREAVSITFRLTAVALAINLLLFGAAVAATQGRIFAGGVPVAQIALAGAVLTLIQFALNRLGLRLAPTKA</sequence>
<dbReference type="InterPro" id="IPR047730">
    <property type="entry name" value="ABZJ_00895-like"/>
</dbReference>
<keyword evidence="3" id="KW-1185">Reference proteome</keyword>
<dbReference type="EMBL" id="JAHUZE010000004">
    <property type="protein sequence ID" value="MBV7380446.1"/>
    <property type="molecule type" value="Genomic_DNA"/>
</dbReference>
<comment type="caution">
    <text evidence="2">The sequence shown here is derived from an EMBL/GenBank/DDBJ whole genome shotgun (WGS) entry which is preliminary data.</text>
</comment>
<proteinExistence type="predicted"/>
<organism evidence="2 3">
    <name type="scientific">Maritimibacter dapengensis</name>
    <dbReference type="NCBI Taxonomy" id="2836868"/>
    <lineage>
        <taxon>Bacteria</taxon>
        <taxon>Pseudomonadati</taxon>
        <taxon>Pseudomonadota</taxon>
        <taxon>Alphaproteobacteria</taxon>
        <taxon>Rhodobacterales</taxon>
        <taxon>Roseobacteraceae</taxon>
        <taxon>Maritimibacter</taxon>
    </lineage>
</organism>
<evidence type="ECO:0000313" key="2">
    <source>
        <dbReference type="EMBL" id="MBV7380446.1"/>
    </source>
</evidence>
<feature type="transmembrane region" description="Helical" evidence="1">
    <location>
        <begin position="9"/>
        <end position="26"/>
    </location>
</feature>
<reference evidence="2 3" key="1">
    <citation type="submission" date="2021-05" db="EMBL/GenBank/DDBJ databases">
        <title>Culturable bacteria isolated from Daya Bay.</title>
        <authorList>
            <person name="Zheng W."/>
            <person name="Yu S."/>
            <person name="Huang Y."/>
        </authorList>
    </citation>
    <scope>NUCLEOTIDE SEQUENCE [LARGE SCALE GENOMIC DNA]</scope>
    <source>
        <strain evidence="2 3">DP4N28-5</strain>
    </source>
</reference>
<evidence type="ECO:0000313" key="3">
    <source>
        <dbReference type="Proteomes" id="UP000756530"/>
    </source>
</evidence>
<dbReference type="RefSeq" id="WP_218393653.1">
    <property type="nucleotide sequence ID" value="NZ_JAHUZE010000004.1"/>
</dbReference>
<name>A0ABS6T7I4_9RHOB</name>
<keyword evidence="1" id="KW-0812">Transmembrane</keyword>
<protein>
    <submittedName>
        <fullName evidence="2">ABZJ_00895 family protein</fullName>
    </submittedName>
</protein>
<feature type="transmembrane region" description="Helical" evidence="1">
    <location>
        <begin position="71"/>
        <end position="92"/>
    </location>
</feature>